<feature type="transmembrane region" description="Helical" evidence="1">
    <location>
        <begin position="145"/>
        <end position="164"/>
    </location>
</feature>
<feature type="transmembrane region" description="Helical" evidence="1">
    <location>
        <begin position="415"/>
        <end position="439"/>
    </location>
</feature>
<dbReference type="Proteomes" id="UP001526426">
    <property type="component" value="Unassembled WGS sequence"/>
</dbReference>
<accession>A0ABT3L304</accession>
<evidence type="ECO:0000313" key="3">
    <source>
        <dbReference type="Proteomes" id="UP001526426"/>
    </source>
</evidence>
<dbReference type="EMBL" id="JAIHOM010000014">
    <property type="protein sequence ID" value="MCW6035469.1"/>
    <property type="molecule type" value="Genomic_DNA"/>
</dbReference>
<keyword evidence="1" id="KW-0472">Membrane</keyword>
<protein>
    <recommendedName>
        <fullName evidence="4">ABC transporter permease</fullName>
    </recommendedName>
</protein>
<feature type="transmembrane region" description="Helical" evidence="1">
    <location>
        <begin position="210"/>
        <end position="231"/>
    </location>
</feature>
<sequence length="566" mass="63712">MPLNILNRIGEWNPQIFREFKGRWKSRNVIVTLGISAVTQLITLVFFWSQIPFIKQYTSRYCLHPIDFDNKCLQDAGSRVLTESINYELLWLDCFVTIAIGVIAILWILGTYFLIEDISKESNRGTLEFIRLSPQTSWKIIGGKLAGVPSLLFLAVLAALPFHLWTGLAAHIPLNLILSFYLLVALSCLFIYSAALLVGFVTNGWGGTQTWLASGLLAIIFAGFTLFSLGLNNSSDVVIHNALDWFTILLPQRILPFLVSQTPHSLGTIGYLNINDFTLKWFGFSLGQSYGMTYAFISVNYLLGIYWLWQALIRRFHQPNTTLLSKAKSYWFSGGLSLVLLGFTTQQPAWGTMNDHLPKNVGAFCFLIALFSYLLMAVLTPHRQTLQDWVRYRHQQPKEKRGLLRDLVWGEKSPATLAIALNLLIIFSILHLGLVPFFPHLTLNILQASLITSTVILMYASVIQWILLMKSPRRSAWALGTFCGMLLTPILLSFLFGLHYPNEGLLLWSIVSPTIVSDRPLAFTHLLLNVISQTLVIVTVNAEMSRQLRKLGASQTQMLLTAKSAP</sequence>
<keyword evidence="1" id="KW-0812">Transmembrane</keyword>
<comment type="caution">
    <text evidence="2">The sequence shown here is derived from an EMBL/GenBank/DDBJ whole genome shotgun (WGS) entry which is preliminary data.</text>
</comment>
<feature type="transmembrane region" description="Helical" evidence="1">
    <location>
        <begin position="289"/>
        <end position="309"/>
    </location>
</feature>
<reference evidence="2 3" key="1">
    <citation type="submission" date="2021-08" db="EMBL/GenBank/DDBJ databases">
        <title>Draft genome sequence of Spirulina subsalsa with high tolerance to salinity and hype-accumulation of phycocyanin.</title>
        <authorList>
            <person name="Pei H."/>
            <person name="Jiang L."/>
        </authorList>
    </citation>
    <scope>NUCLEOTIDE SEQUENCE [LARGE SCALE GENOMIC DNA]</scope>
    <source>
        <strain evidence="2 3">FACHB-351</strain>
    </source>
</reference>
<proteinExistence type="predicted"/>
<keyword evidence="3" id="KW-1185">Reference proteome</keyword>
<name>A0ABT3L304_9CYAN</name>
<organism evidence="2 3">
    <name type="scientific">Spirulina subsalsa FACHB-351</name>
    <dbReference type="NCBI Taxonomy" id="234711"/>
    <lineage>
        <taxon>Bacteria</taxon>
        <taxon>Bacillati</taxon>
        <taxon>Cyanobacteriota</taxon>
        <taxon>Cyanophyceae</taxon>
        <taxon>Spirulinales</taxon>
        <taxon>Spirulinaceae</taxon>
        <taxon>Spirulina</taxon>
    </lineage>
</organism>
<evidence type="ECO:0000313" key="2">
    <source>
        <dbReference type="EMBL" id="MCW6035469.1"/>
    </source>
</evidence>
<feature type="transmembrane region" description="Helical" evidence="1">
    <location>
        <begin position="176"/>
        <end position="198"/>
    </location>
</feature>
<keyword evidence="1" id="KW-1133">Transmembrane helix</keyword>
<evidence type="ECO:0000256" key="1">
    <source>
        <dbReference type="SAM" id="Phobius"/>
    </source>
</evidence>
<feature type="transmembrane region" description="Helical" evidence="1">
    <location>
        <begin position="28"/>
        <end position="51"/>
    </location>
</feature>
<evidence type="ECO:0008006" key="4">
    <source>
        <dbReference type="Google" id="ProtNLM"/>
    </source>
</evidence>
<feature type="transmembrane region" description="Helical" evidence="1">
    <location>
        <begin position="330"/>
        <end position="349"/>
    </location>
</feature>
<dbReference type="RefSeq" id="WP_265263155.1">
    <property type="nucleotide sequence ID" value="NZ_JAIHOM010000014.1"/>
</dbReference>
<feature type="transmembrane region" description="Helical" evidence="1">
    <location>
        <begin position="89"/>
        <end position="115"/>
    </location>
</feature>
<feature type="transmembrane region" description="Helical" evidence="1">
    <location>
        <begin position="361"/>
        <end position="379"/>
    </location>
</feature>
<feature type="transmembrane region" description="Helical" evidence="1">
    <location>
        <begin position="445"/>
        <end position="469"/>
    </location>
</feature>
<feature type="transmembrane region" description="Helical" evidence="1">
    <location>
        <begin position="520"/>
        <end position="540"/>
    </location>
</feature>
<gene>
    <name evidence="2" type="ORF">K4A83_04150</name>
</gene>
<feature type="transmembrane region" description="Helical" evidence="1">
    <location>
        <begin position="476"/>
        <end position="500"/>
    </location>
</feature>